<dbReference type="AlphaFoldDB" id="A0A3D9LC93"/>
<dbReference type="Proteomes" id="UP000256727">
    <property type="component" value="Unassembled WGS sequence"/>
</dbReference>
<comment type="caution">
    <text evidence="1">The sequence shown here is derived from an EMBL/GenBank/DDBJ whole genome shotgun (WGS) entry which is preliminary data.</text>
</comment>
<gene>
    <name evidence="1" type="ORF">C8E99_0587</name>
</gene>
<proteinExistence type="predicted"/>
<organism evidence="1 2">
    <name type="scientific">Citricoccus muralis</name>
    <dbReference type="NCBI Taxonomy" id="169134"/>
    <lineage>
        <taxon>Bacteria</taxon>
        <taxon>Bacillati</taxon>
        <taxon>Actinomycetota</taxon>
        <taxon>Actinomycetes</taxon>
        <taxon>Micrococcales</taxon>
        <taxon>Micrococcaceae</taxon>
        <taxon>Citricoccus</taxon>
    </lineage>
</organism>
<sequence>MVALGLIRAMVAFGVAWESDSPRTGLVQRAFLVPGMLWTAAVISL</sequence>
<name>A0A3D9LC93_9MICC</name>
<keyword evidence="2" id="KW-1185">Reference proteome</keyword>
<reference evidence="1 2" key="1">
    <citation type="submission" date="2018-07" db="EMBL/GenBank/DDBJ databases">
        <title>Sequencing the genomes of 1000 actinobacteria strains.</title>
        <authorList>
            <person name="Klenk H.-P."/>
        </authorList>
    </citation>
    <scope>NUCLEOTIDE SEQUENCE [LARGE SCALE GENOMIC DNA]</scope>
    <source>
        <strain evidence="1 2">DSM 14442</strain>
    </source>
</reference>
<evidence type="ECO:0000313" key="2">
    <source>
        <dbReference type="Proteomes" id="UP000256727"/>
    </source>
</evidence>
<dbReference type="EMBL" id="QREH01000001">
    <property type="protein sequence ID" value="REE02803.1"/>
    <property type="molecule type" value="Genomic_DNA"/>
</dbReference>
<protein>
    <submittedName>
        <fullName evidence="1">Uncharacterized protein</fullName>
    </submittedName>
</protein>
<accession>A0A3D9LC93</accession>
<evidence type="ECO:0000313" key="1">
    <source>
        <dbReference type="EMBL" id="REE02803.1"/>
    </source>
</evidence>